<dbReference type="Gene3D" id="3.40.50.2300">
    <property type="match status" value="2"/>
</dbReference>
<dbReference type="InterPro" id="IPR001789">
    <property type="entry name" value="Sig_transdc_resp-reg_receiver"/>
</dbReference>
<comment type="caution">
    <text evidence="5">The sequence shown here is derived from an EMBL/GenBank/DDBJ whole genome shotgun (WGS) entry which is preliminary data.</text>
</comment>
<feature type="modified residue" description="4-aspartylphosphate" evidence="2">
    <location>
        <position position="57"/>
    </location>
</feature>
<dbReference type="SUPFAM" id="SSF55874">
    <property type="entry name" value="ATPase domain of HSP90 chaperone/DNA topoisomerase II/histidine kinase"/>
    <property type="match status" value="1"/>
</dbReference>
<evidence type="ECO:0000256" key="1">
    <source>
        <dbReference type="ARBA" id="ARBA00022553"/>
    </source>
</evidence>
<dbReference type="EMBL" id="JACSDI010000001">
    <property type="protein sequence ID" value="MCG9963179.1"/>
    <property type="molecule type" value="Genomic_DNA"/>
</dbReference>
<name>A0ABS9QS52_9GAMM</name>
<feature type="domain" description="Histidine kinase" evidence="3">
    <location>
        <begin position="304"/>
        <end position="519"/>
    </location>
</feature>
<dbReference type="Gene3D" id="3.30.565.10">
    <property type="entry name" value="Histidine kinase-like ATPase, C-terminal domain"/>
    <property type="match status" value="1"/>
</dbReference>
<dbReference type="PROSITE" id="PS50110">
    <property type="entry name" value="RESPONSE_REGULATORY"/>
    <property type="match status" value="2"/>
</dbReference>
<accession>A0ABS9QS52</accession>
<keyword evidence="1 2" id="KW-0597">Phosphoprotein</keyword>
<evidence type="ECO:0000259" key="3">
    <source>
        <dbReference type="PROSITE" id="PS50109"/>
    </source>
</evidence>
<evidence type="ECO:0000256" key="2">
    <source>
        <dbReference type="PROSITE-ProRule" id="PRU00169"/>
    </source>
</evidence>
<evidence type="ECO:0000313" key="6">
    <source>
        <dbReference type="Proteomes" id="UP000829384"/>
    </source>
</evidence>
<evidence type="ECO:0000313" key="5">
    <source>
        <dbReference type="EMBL" id="MCG9963179.1"/>
    </source>
</evidence>
<dbReference type="InterPro" id="IPR036890">
    <property type="entry name" value="HATPase_C_sf"/>
</dbReference>
<dbReference type="RefSeq" id="WP_240129895.1">
    <property type="nucleotide sequence ID" value="NZ_JACSDI010000001.1"/>
</dbReference>
<dbReference type="Pfam" id="PF02518">
    <property type="entry name" value="HATPase_c"/>
    <property type="match status" value="1"/>
</dbReference>
<dbReference type="PROSITE" id="PS50109">
    <property type="entry name" value="HIS_KIN"/>
    <property type="match status" value="1"/>
</dbReference>
<dbReference type="Proteomes" id="UP000829384">
    <property type="component" value="Unassembled WGS sequence"/>
</dbReference>
<dbReference type="PANTHER" id="PTHR43547:SF2">
    <property type="entry name" value="HYBRID SIGNAL TRANSDUCTION HISTIDINE KINASE C"/>
    <property type="match status" value="1"/>
</dbReference>
<keyword evidence="6" id="KW-1185">Reference proteome</keyword>
<evidence type="ECO:0000259" key="4">
    <source>
        <dbReference type="PROSITE" id="PS50110"/>
    </source>
</evidence>
<organism evidence="5 6">
    <name type="scientific">Shewanella cutis</name>
    <dbReference type="NCBI Taxonomy" id="2766780"/>
    <lineage>
        <taxon>Bacteria</taxon>
        <taxon>Pseudomonadati</taxon>
        <taxon>Pseudomonadota</taxon>
        <taxon>Gammaproteobacteria</taxon>
        <taxon>Alteromonadales</taxon>
        <taxon>Shewanellaceae</taxon>
        <taxon>Shewanella</taxon>
    </lineage>
</organism>
<dbReference type="SUPFAM" id="SSF52172">
    <property type="entry name" value="CheY-like"/>
    <property type="match status" value="2"/>
</dbReference>
<gene>
    <name evidence="5" type="ORF">H9J30_04450</name>
</gene>
<proteinExistence type="predicted"/>
<dbReference type="SMART" id="SM00387">
    <property type="entry name" value="HATPase_c"/>
    <property type="match status" value="1"/>
</dbReference>
<protein>
    <submittedName>
        <fullName evidence="5">Response regulator</fullName>
    </submittedName>
</protein>
<sequence length="519" mass="57776">MLLRQQQALIVEDMDVMRKILVEQLRKMGFGQVYQAENGRRALELLEEVSIDIVLMDWSMPHGGGADLLKAIRLQAKWQYLPVILVTANTHRNMIQEAIKYGVVDIIAKPFTTKTLQDRVLQALQVEPQIESFATLESPTATSMTELSIEASNEPIKNTVLIVDDAVDNLAVMVGLLKDTYKILVAKDGQTALNLCQSANAPDIVLLDIMMPEMDGYQVLNALREHPQSQSIPVIFVSALHETANQIQGLQGGAIDYLVKPVQPDILKLRLANLLATVNLQRDLQANYDNMLALSRLRDSVDELIHHDLKSPLAAISAMLKRLSQDKSCPKDWRAKLMAIDDLTMQSINTVNLSSEIFKIETGRFILKPARFSAHGLVKQVLHSMHVTFHHKQLIAFQFPDEDPNGQFDVLADATLTYSLLLNLIKNAFEASTLRTKVAIHLSIEQGNVVIQIENSGVVPEQIRPRFWDKYVTSQKVEGVGLGTYSARLLAKAQGGMTQLQVDDLQNKTIVTVSLPAAN</sequence>
<feature type="domain" description="Response regulatory" evidence="4">
    <location>
        <begin position="159"/>
        <end position="275"/>
    </location>
</feature>
<dbReference type="SMART" id="SM00448">
    <property type="entry name" value="REC"/>
    <property type="match status" value="2"/>
</dbReference>
<dbReference type="InterPro" id="IPR011006">
    <property type="entry name" value="CheY-like_superfamily"/>
</dbReference>
<dbReference type="InterPro" id="IPR003594">
    <property type="entry name" value="HATPase_dom"/>
</dbReference>
<reference evidence="5 6" key="1">
    <citation type="submission" date="2020-08" db="EMBL/GenBank/DDBJ databases">
        <title>Whole genome sequence of Shewanella sp strain PS-2.</title>
        <authorList>
            <person name="Das S.K."/>
        </authorList>
    </citation>
    <scope>NUCLEOTIDE SEQUENCE [LARGE SCALE GENOMIC DNA]</scope>
    <source>
        <strain evidence="5 6">PS-2</strain>
    </source>
</reference>
<feature type="modified residue" description="4-aspartylphosphate" evidence="2">
    <location>
        <position position="208"/>
    </location>
</feature>
<dbReference type="Pfam" id="PF00072">
    <property type="entry name" value="Response_reg"/>
    <property type="match status" value="2"/>
</dbReference>
<feature type="domain" description="Response regulatory" evidence="4">
    <location>
        <begin position="7"/>
        <end position="124"/>
    </location>
</feature>
<dbReference type="InterPro" id="IPR005467">
    <property type="entry name" value="His_kinase_dom"/>
</dbReference>
<dbReference type="PANTHER" id="PTHR43547">
    <property type="entry name" value="TWO-COMPONENT HISTIDINE KINASE"/>
    <property type="match status" value="1"/>
</dbReference>